<keyword evidence="2 4" id="KW-0479">Metal-binding</keyword>
<dbReference type="InterPro" id="IPR009056">
    <property type="entry name" value="Cyt_c-like_dom"/>
</dbReference>
<evidence type="ECO:0000259" key="6">
    <source>
        <dbReference type="PROSITE" id="PS51007"/>
    </source>
</evidence>
<name>A0A9N8R5W3_9BURK</name>
<dbReference type="EMBL" id="CAJNAS010000021">
    <property type="protein sequence ID" value="CAE6946386.1"/>
    <property type="molecule type" value="Genomic_DNA"/>
</dbReference>
<evidence type="ECO:0000313" key="8">
    <source>
        <dbReference type="Proteomes" id="UP000675121"/>
    </source>
</evidence>
<dbReference type="RefSeq" id="WP_201086175.1">
    <property type="nucleotide sequence ID" value="NZ_CAJNAS010000021.1"/>
</dbReference>
<proteinExistence type="predicted"/>
<keyword evidence="3 4" id="KW-0408">Iron</keyword>
<dbReference type="SMART" id="SM00062">
    <property type="entry name" value="PBPb"/>
    <property type="match status" value="1"/>
</dbReference>
<dbReference type="AlphaFoldDB" id="A0A9N8R5W3"/>
<accession>A0A9N8R5W3</accession>
<dbReference type="Gene3D" id="1.10.760.10">
    <property type="entry name" value="Cytochrome c-like domain"/>
    <property type="match status" value="1"/>
</dbReference>
<evidence type="ECO:0000256" key="4">
    <source>
        <dbReference type="PROSITE-ProRule" id="PRU00433"/>
    </source>
</evidence>
<evidence type="ECO:0000256" key="3">
    <source>
        <dbReference type="ARBA" id="ARBA00023004"/>
    </source>
</evidence>
<dbReference type="InterPro" id="IPR001638">
    <property type="entry name" value="Solute-binding_3/MltF_N"/>
</dbReference>
<dbReference type="PROSITE" id="PS51007">
    <property type="entry name" value="CYTC"/>
    <property type="match status" value="1"/>
</dbReference>
<protein>
    <recommendedName>
        <fullName evidence="6">Cytochrome c domain-containing protein</fullName>
    </recommendedName>
</protein>
<sequence>MKTRLNWFAFASVLLATGTLTPGLASAGAGVRVCTFPGSPSIALDEAVAREALRTAGISLSLAPGGFDGSDDDGVSLKELNKALARKCDVIAGFPRSTIADGSGSKMTFSRGYLRSGYVSVTTRDATAPAGGAEVVAATYASPAQLIAVQQPNVKLDLENTAALTVDAVASGHAQRAIVWYPAVVAYAATHPEQHFRISGAASPYADWQLVFAFGKNGAALQPRIDAALQKMASDGRLAALTRKWMLPEADQTARPSVATFAYRDGPGRNDAAWRMMSAADHGAQQGHFIKVDASAAGDAPGFDRAQVAHGKTLYSSACAKCHGPGLQGLNAPALRGPAFAPAANAKLTIGGVYGYMTNNMPADRPGKLKPQDYADIMAFLLYSNGYGAGATKLTDDNAKASKTPLNAGTSQ</sequence>
<feature type="chain" id="PRO_5040256022" description="Cytochrome c domain-containing protein" evidence="5">
    <location>
        <begin position="28"/>
        <end position="412"/>
    </location>
</feature>
<evidence type="ECO:0000313" key="7">
    <source>
        <dbReference type="EMBL" id="CAE6946386.1"/>
    </source>
</evidence>
<dbReference type="SUPFAM" id="SSF46626">
    <property type="entry name" value="Cytochrome c"/>
    <property type="match status" value="1"/>
</dbReference>
<reference evidence="7" key="1">
    <citation type="submission" date="2021-02" db="EMBL/GenBank/DDBJ databases">
        <authorList>
            <person name="Vanwijnsberghe S."/>
        </authorList>
    </citation>
    <scope>NUCLEOTIDE SEQUENCE</scope>
    <source>
        <strain evidence="7">R-70211</strain>
    </source>
</reference>
<dbReference type="Pfam" id="PF13442">
    <property type="entry name" value="Cytochrome_CBB3"/>
    <property type="match status" value="1"/>
</dbReference>
<comment type="caution">
    <text evidence="7">The sequence shown here is derived from an EMBL/GenBank/DDBJ whole genome shotgun (WGS) entry which is preliminary data.</text>
</comment>
<evidence type="ECO:0000256" key="2">
    <source>
        <dbReference type="ARBA" id="ARBA00022723"/>
    </source>
</evidence>
<keyword evidence="5" id="KW-0732">Signal</keyword>
<dbReference type="Gene3D" id="3.40.190.10">
    <property type="entry name" value="Periplasmic binding protein-like II"/>
    <property type="match status" value="2"/>
</dbReference>
<evidence type="ECO:0000256" key="5">
    <source>
        <dbReference type="SAM" id="SignalP"/>
    </source>
</evidence>
<evidence type="ECO:0000256" key="1">
    <source>
        <dbReference type="ARBA" id="ARBA00022617"/>
    </source>
</evidence>
<feature type="domain" description="Cytochrome c" evidence="6">
    <location>
        <begin position="306"/>
        <end position="385"/>
    </location>
</feature>
<dbReference type="GO" id="GO:0009055">
    <property type="term" value="F:electron transfer activity"/>
    <property type="evidence" value="ECO:0007669"/>
    <property type="project" value="InterPro"/>
</dbReference>
<feature type="signal peptide" evidence="5">
    <location>
        <begin position="1"/>
        <end position="27"/>
    </location>
</feature>
<keyword evidence="8" id="KW-1185">Reference proteome</keyword>
<dbReference type="Proteomes" id="UP000675121">
    <property type="component" value="Unassembled WGS sequence"/>
</dbReference>
<dbReference type="InterPro" id="IPR036909">
    <property type="entry name" value="Cyt_c-like_dom_sf"/>
</dbReference>
<dbReference type="GO" id="GO:0046872">
    <property type="term" value="F:metal ion binding"/>
    <property type="evidence" value="ECO:0007669"/>
    <property type="project" value="UniProtKB-KW"/>
</dbReference>
<organism evidence="7 8">
    <name type="scientific">Paraburkholderia domus</name>
    <dbReference type="NCBI Taxonomy" id="2793075"/>
    <lineage>
        <taxon>Bacteria</taxon>
        <taxon>Pseudomonadati</taxon>
        <taxon>Pseudomonadota</taxon>
        <taxon>Betaproteobacteria</taxon>
        <taxon>Burkholderiales</taxon>
        <taxon>Burkholderiaceae</taxon>
        <taxon>Paraburkholderia</taxon>
    </lineage>
</organism>
<gene>
    <name evidence="7" type="ORF">R70211_05991</name>
</gene>
<keyword evidence="1 4" id="KW-0349">Heme</keyword>
<dbReference type="GO" id="GO:0020037">
    <property type="term" value="F:heme binding"/>
    <property type="evidence" value="ECO:0007669"/>
    <property type="project" value="InterPro"/>
</dbReference>
<dbReference type="SUPFAM" id="SSF53850">
    <property type="entry name" value="Periplasmic binding protein-like II"/>
    <property type="match status" value="1"/>
</dbReference>